<proteinExistence type="predicted"/>
<name>A0A9P5GX50_9HYPO</name>
<gene>
    <name evidence="2" type="ORF">G7Z17_g11624</name>
</gene>
<comment type="caution">
    <text evidence="2">The sequence shown here is derived from an EMBL/GenBank/DDBJ whole genome shotgun (WGS) entry which is preliminary data.</text>
</comment>
<dbReference type="AlphaFoldDB" id="A0A9P5GX50"/>
<reference evidence="2" key="1">
    <citation type="submission" date="2020-03" db="EMBL/GenBank/DDBJ databases">
        <title>Draft Genome Sequence of Cylindrodendrum hubeiense.</title>
        <authorList>
            <person name="Buettner E."/>
            <person name="Kellner H."/>
        </authorList>
    </citation>
    <scope>NUCLEOTIDE SEQUENCE</scope>
    <source>
        <strain evidence="2">IHI 201604</strain>
    </source>
</reference>
<evidence type="ECO:0000313" key="2">
    <source>
        <dbReference type="EMBL" id="KAF7542379.1"/>
    </source>
</evidence>
<evidence type="ECO:0000313" key="3">
    <source>
        <dbReference type="Proteomes" id="UP000722485"/>
    </source>
</evidence>
<dbReference type="EMBL" id="JAANBB010000452">
    <property type="protein sequence ID" value="KAF7542379.1"/>
    <property type="molecule type" value="Genomic_DNA"/>
</dbReference>
<accession>A0A9P5GX50</accession>
<feature type="compositionally biased region" description="Low complexity" evidence="1">
    <location>
        <begin position="179"/>
        <end position="203"/>
    </location>
</feature>
<feature type="region of interest" description="Disordered" evidence="1">
    <location>
        <begin position="176"/>
        <end position="212"/>
    </location>
</feature>
<keyword evidence="3" id="KW-1185">Reference proteome</keyword>
<feature type="region of interest" description="Disordered" evidence="1">
    <location>
        <begin position="1"/>
        <end position="29"/>
    </location>
</feature>
<protein>
    <submittedName>
        <fullName evidence="2">Uncharacterized protein</fullName>
    </submittedName>
</protein>
<sequence length="260" mass="27610">MPAIRSGKPSSPITRSSSAQPSPAHRPDIINSMWPRLPQKQAMASPQVLQIAIGLHTPLARLILTLLARSSPSRMDDRCPASGTCSPSLRDVLAQAVPTKGLFRRVSETLATWATWETWENCGTCGTQSSASAQRSAEPLRCCRSPGCPPTATGHGPQPSFQGSLPVLPGPVCLQSPAQSPVSKLQSRSSKSPASLRSVSSPAQPTPRIVSAPWHRSSTVTVLACDVAKPGFSKPSPSESPELSSKLLRHTLTLFSKKLD</sequence>
<feature type="compositionally biased region" description="Polar residues" evidence="1">
    <location>
        <begin position="8"/>
        <end position="21"/>
    </location>
</feature>
<dbReference type="Proteomes" id="UP000722485">
    <property type="component" value="Unassembled WGS sequence"/>
</dbReference>
<organism evidence="2 3">
    <name type="scientific">Cylindrodendrum hubeiense</name>
    <dbReference type="NCBI Taxonomy" id="595255"/>
    <lineage>
        <taxon>Eukaryota</taxon>
        <taxon>Fungi</taxon>
        <taxon>Dikarya</taxon>
        <taxon>Ascomycota</taxon>
        <taxon>Pezizomycotina</taxon>
        <taxon>Sordariomycetes</taxon>
        <taxon>Hypocreomycetidae</taxon>
        <taxon>Hypocreales</taxon>
        <taxon>Nectriaceae</taxon>
        <taxon>Cylindrodendrum</taxon>
    </lineage>
</organism>
<evidence type="ECO:0000256" key="1">
    <source>
        <dbReference type="SAM" id="MobiDB-lite"/>
    </source>
</evidence>